<dbReference type="AlphaFoldDB" id="A0A7W9KCM0"/>
<evidence type="ECO:0000313" key="3">
    <source>
        <dbReference type="Proteomes" id="UP000585638"/>
    </source>
</evidence>
<keyword evidence="1" id="KW-0732">Signal</keyword>
<accession>A0A7W9KCM0</accession>
<feature type="chain" id="PRO_5030899832" description="BNR repeat neuraminidase" evidence="1">
    <location>
        <begin position="28"/>
        <end position="396"/>
    </location>
</feature>
<dbReference type="EMBL" id="JACHIR010000001">
    <property type="protein sequence ID" value="MBB5889354.1"/>
    <property type="molecule type" value="Genomic_DNA"/>
</dbReference>
<dbReference type="Gene3D" id="2.120.10.70">
    <property type="entry name" value="Fucose-specific lectin"/>
    <property type="match status" value="2"/>
</dbReference>
<gene>
    <name evidence="2" type="ORF">BJ998_000550</name>
</gene>
<protein>
    <recommendedName>
        <fullName evidence="4">BNR repeat neuraminidase</fullName>
    </recommendedName>
</protein>
<keyword evidence="3" id="KW-1185">Reference proteome</keyword>
<sequence length="396" mass="43606">MSRNWARALSAALAVGVALLAAPAAHAGAGYFTSQDLTGSAGVPVGQMEPAGWYTPWDLKRHFAYVSDDQRIIVASSAPGGSWTWTTALDSAYVLGYLTTYSYSWDHSSHIVYADGVTHHLIELWSSDASPTWQKVDLTETYHGPLIELDPRGYEQDGQQHVVFKDGHGNGVIWEATFAPGAGWGFTNLTERAGIHPKNDYGWYLAASSLGTDGEAIGYIGTDGYPHVLAGQHGRWTDQRVGVPADEKFFTMNSMVFLRDGRLVRYALRYYTSDTHLHEVAWEGGRWTDTDVAAATPTVDPRWAPNAANDSYLWNADGSEHMFTTGADGAVREYVRTRAGDWYVWRDSEPIPDGLGWIGAFAAPDDTMHGTETEFYVYYNTDKHVVVADLTAAYQA</sequence>
<name>A0A7W9KCM0_9PSEU</name>
<dbReference type="Proteomes" id="UP000585638">
    <property type="component" value="Unassembled WGS sequence"/>
</dbReference>
<reference evidence="2 3" key="1">
    <citation type="submission" date="2020-08" db="EMBL/GenBank/DDBJ databases">
        <title>Sequencing the genomes of 1000 actinobacteria strains.</title>
        <authorList>
            <person name="Klenk H.-P."/>
        </authorList>
    </citation>
    <scope>NUCLEOTIDE SEQUENCE [LARGE SCALE GENOMIC DNA]</scope>
    <source>
        <strain evidence="2 3">DSM 43851</strain>
    </source>
</reference>
<evidence type="ECO:0008006" key="4">
    <source>
        <dbReference type="Google" id="ProtNLM"/>
    </source>
</evidence>
<feature type="signal peptide" evidence="1">
    <location>
        <begin position="1"/>
        <end position="27"/>
    </location>
</feature>
<dbReference type="RefSeq" id="WP_184858162.1">
    <property type="nucleotide sequence ID" value="NZ_BAAAWY010000037.1"/>
</dbReference>
<evidence type="ECO:0000256" key="1">
    <source>
        <dbReference type="SAM" id="SignalP"/>
    </source>
</evidence>
<comment type="caution">
    <text evidence="2">The sequence shown here is derived from an EMBL/GenBank/DDBJ whole genome shotgun (WGS) entry which is preliminary data.</text>
</comment>
<organism evidence="2 3">
    <name type="scientific">Kutzneria kofuensis</name>
    <dbReference type="NCBI Taxonomy" id="103725"/>
    <lineage>
        <taxon>Bacteria</taxon>
        <taxon>Bacillati</taxon>
        <taxon>Actinomycetota</taxon>
        <taxon>Actinomycetes</taxon>
        <taxon>Pseudonocardiales</taxon>
        <taxon>Pseudonocardiaceae</taxon>
        <taxon>Kutzneria</taxon>
    </lineage>
</organism>
<evidence type="ECO:0000313" key="2">
    <source>
        <dbReference type="EMBL" id="MBB5889354.1"/>
    </source>
</evidence>
<proteinExistence type="predicted"/>